<dbReference type="Gene3D" id="3.30.930.10">
    <property type="entry name" value="Bira Bifunctional Protein, Domain 2"/>
    <property type="match status" value="1"/>
</dbReference>
<gene>
    <name evidence="9 11" type="primary">hisZ</name>
    <name evidence="11" type="ORF">WMO37_04310</name>
</gene>
<comment type="similarity">
    <text evidence="3 9">Belongs to the class-II aminoacyl-tRNA synthetase family. HisZ subfamily.</text>
</comment>
<dbReference type="EMBL" id="JBBMFS010000002">
    <property type="protein sequence ID" value="MEQ2554242.1"/>
    <property type="molecule type" value="Genomic_DNA"/>
</dbReference>
<evidence type="ECO:0000256" key="3">
    <source>
        <dbReference type="ARBA" id="ARBA00005539"/>
    </source>
</evidence>
<dbReference type="SUPFAM" id="SSF55681">
    <property type="entry name" value="Class II aaRS and biotin synthetases"/>
    <property type="match status" value="1"/>
</dbReference>
<comment type="caution">
    <text evidence="11">The sequence shown here is derived from an EMBL/GenBank/DDBJ whole genome shotgun (WGS) entry which is preliminary data.</text>
</comment>
<accession>A0ABV1H516</accession>
<dbReference type="NCBIfam" id="TIGR00443">
    <property type="entry name" value="hisZ_biosyn_reg"/>
    <property type="match status" value="1"/>
</dbReference>
<comment type="subunit">
    <text evidence="9">Heteromultimer composed of HisG and HisZ subunits.</text>
</comment>
<dbReference type="InterPro" id="IPR004516">
    <property type="entry name" value="HisRS/HisZ"/>
</dbReference>
<comment type="miscellaneous">
    <text evidence="9">This function is generally fulfilled by the C-terminal part of HisG, which is missing in some bacteria such as this one.</text>
</comment>
<dbReference type="HAMAP" id="MF_00125">
    <property type="entry name" value="HisZ"/>
    <property type="match status" value="1"/>
</dbReference>
<comment type="pathway">
    <text evidence="2 9">Amino-acid biosynthesis; L-histidine biosynthesis; L-histidine from 5-phospho-alpha-D-ribose 1-diphosphate: step 1/9.</text>
</comment>
<evidence type="ECO:0000256" key="9">
    <source>
        <dbReference type="HAMAP-Rule" id="MF_00125"/>
    </source>
</evidence>
<sequence length="429" mass="47720">MKKDLLHTPEGVRDIYNGECARKIVLQNRLHDVCALYGYNDIQTPSFEFFDVFNKERGSVPSTEMFKFFDRYGNTLVLRPDMTPAIARTAAKYFEDDNRPLKLCYVGNTFVNVSKYYQGKLKESTAVGAELIGDDSIDADLEIISMVIDCMKNAGLEEFQVEIGNVLFFKGLLKEAGIDGDEAEMLVRLIEQKNYFGVEELLNSLNIDKRISDVLLQLPQLFGSIDVLHKAAGLTKNQDCLAAIDRLLKLYDYLKIIGYDKYISFDLGALSNHGYYTGIIFAGYTFGVGEPVVNGGRYDKLIGQFGCDKASIGFSMNVDTLMAAMNRQKLNVPVDVSGILLVYAKDNLVNALKTADAMRKMGNNVCMLTEEQAKDIDSCCEYAANSQIKDVVLLKNMSADINNSVTVIDAATKKEQQLRLAEILGGKLS</sequence>
<organism evidence="11 12">
    <name type="scientific">Lachnospira intestinalis</name>
    <dbReference type="NCBI Taxonomy" id="3133158"/>
    <lineage>
        <taxon>Bacteria</taxon>
        <taxon>Bacillati</taxon>
        <taxon>Bacillota</taxon>
        <taxon>Clostridia</taxon>
        <taxon>Lachnospirales</taxon>
        <taxon>Lachnospiraceae</taxon>
        <taxon>Lachnospira</taxon>
    </lineage>
</organism>
<comment type="function">
    <text evidence="8 9">Required for the first step of histidine biosynthesis. May allow the feedback regulation of ATP phosphoribosyltransferase activity by histidine.</text>
</comment>
<keyword evidence="6 9" id="KW-0028">Amino-acid biosynthesis</keyword>
<evidence type="ECO:0000259" key="10">
    <source>
        <dbReference type="Pfam" id="PF13393"/>
    </source>
</evidence>
<keyword evidence="12" id="KW-1185">Reference proteome</keyword>
<dbReference type="PANTHER" id="PTHR43707:SF6">
    <property type="entry name" value="ATP PHOSPHORIBOSYLTRANSFERASE REGULATORY SUBUNIT"/>
    <property type="match status" value="1"/>
</dbReference>
<dbReference type="InterPro" id="IPR041715">
    <property type="entry name" value="HisRS-like_core"/>
</dbReference>
<name>A0ABV1H516_9FIRM</name>
<evidence type="ECO:0000256" key="5">
    <source>
        <dbReference type="ARBA" id="ARBA00022490"/>
    </source>
</evidence>
<proteinExistence type="inferred from homology"/>
<dbReference type="GO" id="GO:0016757">
    <property type="term" value="F:glycosyltransferase activity"/>
    <property type="evidence" value="ECO:0007669"/>
    <property type="project" value="UniProtKB-KW"/>
</dbReference>
<dbReference type="CDD" id="cd00773">
    <property type="entry name" value="HisRS-like_core"/>
    <property type="match status" value="1"/>
</dbReference>
<evidence type="ECO:0000256" key="2">
    <source>
        <dbReference type="ARBA" id="ARBA00004667"/>
    </source>
</evidence>
<protein>
    <recommendedName>
        <fullName evidence="4 9">ATP phosphoribosyltransferase regulatory subunit</fullName>
    </recommendedName>
</protein>
<evidence type="ECO:0000256" key="1">
    <source>
        <dbReference type="ARBA" id="ARBA00004496"/>
    </source>
</evidence>
<keyword evidence="5 9" id="KW-0963">Cytoplasm</keyword>
<evidence type="ECO:0000313" key="11">
    <source>
        <dbReference type="EMBL" id="MEQ2554242.1"/>
    </source>
</evidence>
<dbReference type="PANTHER" id="PTHR43707">
    <property type="entry name" value="HISTIDYL-TRNA SYNTHETASE"/>
    <property type="match status" value="1"/>
</dbReference>
<evidence type="ECO:0000313" key="12">
    <source>
        <dbReference type="Proteomes" id="UP001546774"/>
    </source>
</evidence>
<keyword evidence="7 9" id="KW-0368">Histidine biosynthesis</keyword>
<comment type="subcellular location">
    <subcellularLocation>
        <location evidence="1 9">Cytoplasm</location>
    </subcellularLocation>
</comment>
<evidence type="ECO:0000256" key="4">
    <source>
        <dbReference type="ARBA" id="ARBA00020397"/>
    </source>
</evidence>
<feature type="domain" description="Class II Histidinyl-tRNA synthetase (HisRS)-like catalytic core" evidence="10">
    <location>
        <begin position="11"/>
        <end position="321"/>
    </location>
</feature>
<reference evidence="11" key="1">
    <citation type="submission" date="2024-03" db="EMBL/GenBank/DDBJ databases">
        <title>Human intestinal bacterial collection.</title>
        <authorList>
            <person name="Pauvert C."/>
            <person name="Hitch T.C.A."/>
            <person name="Clavel T."/>
        </authorList>
    </citation>
    <scope>NUCLEOTIDE SEQUENCE [LARGE SCALE GENOMIC DNA]</scope>
    <source>
        <strain evidence="11">CLA-AA-H89B</strain>
    </source>
</reference>
<dbReference type="InterPro" id="IPR004517">
    <property type="entry name" value="HisZ"/>
</dbReference>
<evidence type="ECO:0000256" key="7">
    <source>
        <dbReference type="ARBA" id="ARBA00023102"/>
    </source>
</evidence>
<keyword evidence="11" id="KW-0328">Glycosyltransferase</keyword>
<keyword evidence="11" id="KW-0808">Transferase</keyword>
<evidence type="ECO:0000256" key="8">
    <source>
        <dbReference type="ARBA" id="ARBA00025246"/>
    </source>
</evidence>
<evidence type="ECO:0000256" key="6">
    <source>
        <dbReference type="ARBA" id="ARBA00022605"/>
    </source>
</evidence>
<dbReference type="Proteomes" id="UP001546774">
    <property type="component" value="Unassembled WGS sequence"/>
</dbReference>
<dbReference type="InterPro" id="IPR045864">
    <property type="entry name" value="aa-tRNA-synth_II/BPL/LPL"/>
</dbReference>
<dbReference type="Pfam" id="PF13393">
    <property type="entry name" value="tRNA-synt_His"/>
    <property type="match status" value="1"/>
</dbReference>
<dbReference type="PIRSF" id="PIRSF001549">
    <property type="entry name" value="His-tRNA_synth"/>
    <property type="match status" value="1"/>
</dbReference>